<organism evidence="1 2">
    <name type="scientific">Sphingomonas glacialis</name>
    <dbReference type="NCBI Taxonomy" id="658225"/>
    <lineage>
        <taxon>Bacteria</taxon>
        <taxon>Pseudomonadati</taxon>
        <taxon>Pseudomonadota</taxon>
        <taxon>Alphaproteobacteria</taxon>
        <taxon>Sphingomonadales</taxon>
        <taxon>Sphingomonadaceae</taxon>
        <taxon>Sphingomonas</taxon>
    </lineage>
</organism>
<dbReference type="InterPro" id="IPR036188">
    <property type="entry name" value="FAD/NAD-bd_sf"/>
</dbReference>
<dbReference type="Pfam" id="PF06100">
    <property type="entry name" value="MCRA"/>
    <property type="match status" value="1"/>
</dbReference>
<dbReference type="RefSeq" id="WP_229839348.1">
    <property type="nucleotide sequence ID" value="NZ_BNAQ01000002.1"/>
</dbReference>
<dbReference type="InterPro" id="IPR010354">
    <property type="entry name" value="Oleate_hydratase"/>
</dbReference>
<dbReference type="PANTHER" id="PTHR37417:SF2">
    <property type="entry name" value="67 KDA MYOSIN-CROSS-REACTIVE ANTIGEN FAMILY PROTEIN (AFU_ORTHOLOGUE AFUA_5G09970)"/>
    <property type="match status" value="1"/>
</dbReference>
<keyword evidence="2" id="KW-1185">Reference proteome</keyword>
<name>A0ABQ3LHY3_9SPHN</name>
<dbReference type="Gene3D" id="3.50.50.60">
    <property type="entry name" value="FAD/NAD(P)-binding domain"/>
    <property type="match status" value="1"/>
</dbReference>
<evidence type="ECO:0000313" key="2">
    <source>
        <dbReference type="Proteomes" id="UP000652430"/>
    </source>
</evidence>
<reference evidence="2" key="1">
    <citation type="journal article" date="2019" name="Int. J. Syst. Evol. Microbiol.">
        <title>The Global Catalogue of Microorganisms (GCM) 10K type strain sequencing project: providing services to taxonomists for standard genome sequencing and annotation.</title>
        <authorList>
            <consortium name="The Broad Institute Genomics Platform"/>
            <consortium name="The Broad Institute Genome Sequencing Center for Infectious Disease"/>
            <person name="Wu L."/>
            <person name="Ma J."/>
        </authorList>
    </citation>
    <scope>NUCLEOTIDE SEQUENCE [LARGE SCALE GENOMIC DNA]</scope>
    <source>
        <strain evidence="2">CGMCC 1.8957</strain>
    </source>
</reference>
<evidence type="ECO:0000313" key="1">
    <source>
        <dbReference type="EMBL" id="GHH16575.1"/>
    </source>
</evidence>
<evidence type="ECO:0008006" key="3">
    <source>
        <dbReference type="Google" id="ProtNLM"/>
    </source>
</evidence>
<proteinExistence type="predicted"/>
<accession>A0ABQ3LHY3</accession>
<gene>
    <name evidence="1" type="ORF">GCM10008023_20730</name>
</gene>
<comment type="caution">
    <text evidence="1">The sequence shown here is derived from an EMBL/GenBank/DDBJ whole genome shotgun (WGS) entry which is preliminary data.</text>
</comment>
<protein>
    <recommendedName>
        <fullName evidence="3">Oleate hydratase</fullName>
    </recommendedName>
</protein>
<sequence>MSSYTLVSSGIAALAGAVILLRDGEVAGADITILEERYQSGGAVDAHGSAEDRYFLSGSHMLEAMYQCTVDVLDDIPSASDPTISVPEEANPAAAEWRWDNEVRLVNLDGSRSDAHAMGFTEHDRIDLLALIGGSERRLGDKRITDCFAAHFFETTFWLEWGALFAFEPWHSAIEFRRYLRRFIDHFSAIDV</sequence>
<dbReference type="Proteomes" id="UP000652430">
    <property type="component" value="Unassembled WGS sequence"/>
</dbReference>
<dbReference type="PANTHER" id="PTHR37417">
    <property type="entry name" value="67 KDA MYOSIN-CROSS-REACTIVE ANTIGEN FAMILY PROTEIN (AFU_ORTHOLOGUE AFUA_5G09970)"/>
    <property type="match status" value="1"/>
</dbReference>
<dbReference type="EMBL" id="BNAQ01000002">
    <property type="protein sequence ID" value="GHH16575.1"/>
    <property type="molecule type" value="Genomic_DNA"/>
</dbReference>